<sequence length="588" mass="66551">MESMEIDSERDGAKSWPDPGVPIEEGPEKSAEKPLTSEQVQNELGGYVFKVKDEIRLRRFLCLGIEKSIFHTGEVTLTLENDICNCITRLISEDGINVVKTIREFSVENRACKSDYVLFALALCCRCTDPETKEAAYKALPDVCRIPTHLFKFIKFAQEVNSKGKGWGRAHRKGVSMWYHSYKNKDGGIPLLAYHMTKYKARFGFTHKDVFRLCHIKTDYNALGYLVHHFYRRNGHREDDWQNQFNLARQNLTKHDELELKNVIDLLQDVDDAKRCRDEQLMKRIVLSRDVLKIVREHVPTSLLKSKEVWEGLMRFMLMTAMLRNLGRMSSFGLLDSDSFGETLTISKLKNSELLKGARIHPLTLLVAEKAYSKCRNNKGTIQWKENPNVRDALRDAFHLSFKNVEATGKRFLLAICMSDPENPHVNGTPSITALEAAAAMALVTRRSEKNCDIVAFSGIQSTEHPNITNFSISPEDDLDAVLDKCSKLPCAKTNIAAPIIHAFENKKMYDVFVVYTDSVNEDGSVHPSRALKLYRTRSGNANARLIVCGLASNEFSIADPEDPLMMDIVGFDSHAPTAIHQFVTGNI</sequence>
<dbReference type="GO" id="GO:1990904">
    <property type="term" value="C:ribonucleoprotein complex"/>
    <property type="evidence" value="ECO:0007669"/>
    <property type="project" value="UniProtKB-KW"/>
</dbReference>
<evidence type="ECO:0000259" key="8">
    <source>
        <dbReference type="PROSITE" id="PS50988"/>
    </source>
</evidence>
<keyword evidence="5" id="KW-0694">RNA-binding</keyword>
<accession>A0A8W8IBK4</accession>
<dbReference type="GO" id="GO:0003723">
    <property type="term" value="F:RNA binding"/>
    <property type="evidence" value="ECO:0007669"/>
    <property type="project" value="UniProtKB-KW"/>
</dbReference>
<name>A0A8W8IBK4_MAGGI</name>
<dbReference type="PROSITE" id="PS50988">
    <property type="entry name" value="TROVE"/>
    <property type="match status" value="1"/>
</dbReference>
<evidence type="ECO:0000256" key="1">
    <source>
        <dbReference type="ARBA" id="ARBA00004496"/>
    </source>
</evidence>
<evidence type="ECO:0000313" key="9">
    <source>
        <dbReference type="EnsemblMetazoa" id="G1345.4:cds"/>
    </source>
</evidence>
<dbReference type="SUPFAM" id="SSF53300">
    <property type="entry name" value="vWA-like"/>
    <property type="match status" value="1"/>
</dbReference>
<keyword evidence="4" id="KW-0479">Metal-binding</keyword>
<dbReference type="InterPro" id="IPR036465">
    <property type="entry name" value="vWFA_dom_sf"/>
</dbReference>
<evidence type="ECO:0000256" key="5">
    <source>
        <dbReference type="ARBA" id="ARBA00022884"/>
    </source>
</evidence>
<dbReference type="InterPro" id="IPR037214">
    <property type="entry name" value="TROVE_dom_sf"/>
</dbReference>
<comment type="similarity">
    <text evidence="2">Belongs to the Ro 60 kDa family.</text>
</comment>
<evidence type="ECO:0000256" key="6">
    <source>
        <dbReference type="ARBA" id="ARBA00023274"/>
    </source>
</evidence>
<dbReference type="PANTHER" id="PTHR14202:SF0">
    <property type="entry name" value="RNA-BINDING PROTEIN RO60"/>
    <property type="match status" value="1"/>
</dbReference>
<keyword evidence="10" id="KW-1185">Reference proteome</keyword>
<dbReference type="InterPro" id="IPR008858">
    <property type="entry name" value="TROVE_dom"/>
</dbReference>
<dbReference type="SUPFAM" id="SSF140864">
    <property type="entry name" value="TROVE domain-like"/>
    <property type="match status" value="1"/>
</dbReference>
<comment type="subcellular location">
    <subcellularLocation>
        <location evidence="1">Cytoplasm</location>
    </subcellularLocation>
</comment>
<evidence type="ECO:0000256" key="3">
    <source>
        <dbReference type="ARBA" id="ARBA00022490"/>
    </source>
</evidence>
<dbReference type="GO" id="GO:0005737">
    <property type="term" value="C:cytoplasm"/>
    <property type="evidence" value="ECO:0007669"/>
    <property type="project" value="UniProtKB-SubCell"/>
</dbReference>
<dbReference type="Pfam" id="PF25045">
    <property type="entry name" value="vWA_Ro60"/>
    <property type="match status" value="1"/>
</dbReference>
<protein>
    <recommendedName>
        <fullName evidence="8">TROVE domain-containing protein</fullName>
    </recommendedName>
</protein>
<dbReference type="Proteomes" id="UP000005408">
    <property type="component" value="Unassembled WGS sequence"/>
</dbReference>
<evidence type="ECO:0000256" key="2">
    <source>
        <dbReference type="ARBA" id="ARBA00007814"/>
    </source>
</evidence>
<dbReference type="Pfam" id="PF05731">
    <property type="entry name" value="TROVE"/>
    <property type="match status" value="1"/>
</dbReference>
<dbReference type="PANTHER" id="PTHR14202">
    <property type="entry name" value="60 KDA RIBONUCLEOPROTEIN SSA/RO"/>
    <property type="match status" value="1"/>
</dbReference>
<proteinExistence type="inferred from homology"/>
<feature type="domain" description="TROVE" evidence="8">
    <location>
        <begin position="40"/>
        <end position="410"/>
    </location>
</feature>
<feature type="region of interest" description="Disordered" evidence="7">
    <location>
        <begin position="1"/>
        <end position="37"/>
    </location>
</feature>
<dbReference type="AlphaFoldDB" id="A0A8W8IBK4"/>
<keyword evidence="6" id="KW-0687">Ribonucleoprotein</keyword>
<organism evidence="9 10">
    <name type="scientific">Magallana gigas</name>
    <name type="common">Pacific oyster</name>
    <name type="synonym">Crassostrea gigas</name>
    <dbReference type="NCBI Taxonomy" id="29159"/>
    <lineage>
        <taxon>Eukaryota</taxon>
        <taxon>Metazoa</taxon>
        <taxon>Spiralia</taxon>
        <taxon>Lophotrochozoa</taxon>
        <taxon>Mollusca</taxon>
        <taxon>Bivalvia</taxon>
        <taxon>Autobranchia</taxon>
        <taxon>Pteriomorphia</taxon>
        <taxon>Ostreida</taxon>
        <taxon>Ostreoidea</taxon>
        <taxon>Ostreidae</taxon>
        <taxon>Magallana</taxon>
    </lineage>
</organism>
<evidence type="ECO:0000313" key="10">
    <source>
        <dbReference type="Proteomes" id="UP000005408"/>
    </source>
</evidence>
<reference evidence="9" key="1">
    <citation type="submission" date="2022-08" db="UniProtKB">
        <authorList>
            <consortium name="EnsemblMetazoa"/>
        </authorList>
    </citation>
    <scope>IDENTIFICATION</scope>
    <source>
        <strain evidence="9">05x7-T-G4-1.051#20</strain>
    </source>
</reference>
<evidence type="ECO:0000256" key="7">
    <source>
        <dbReference type="SAM" id="MobiDB-lite"/>
    </source>
</evidence>
<dbReference type="OMA" id="RTEPNCE"/>
<evidence type="ECO:0000256" key="4">
    <source>
        <dbReference type="ARBA" id="ARBA00022723"/>
    </source>
</evidence>
<dbReference type="InterPro" id="IPR040322">
    <property type="entry name" value="TROVE2"/>
</dbReference>
<dbReference type="InterPro" id="IPR056800">
    <property type="entry name" value="vWA_Ro60"/>
</dbReference>
<dbReference type="Gene3D" id="3.40.50.410">
    <property type="entry name" value="von Willebrand factor, type A domain"/>
    <property type="match status" value="2"/>
</dbReference>
<dbReference type="EnsemblMetazoa" id="G1345.4">
    <property type="protein sequence ID" value="G1345.4:cds"/>
    <property type="gene ID" value="G1345"/>
</dbReference>
<keyword evidence="3" id="KW-0963">Cytoplasm</keyword>
<dbReference type="GO" id="GO:0046872">
    <property type="term" value="F:metal ion binding"/>
    <property type="evidence" value="ECO:0007669"/>
    <property type="project" value="UniProtKB-KW"/>
</dbReference>